<sequence length="83" mass="9933">MNEEAIAKKEKGHSSRTRNKLIKLAIEACEPEDRFNTYKVCEKLAEIMVERYKESTLTYQSERMGLDTTKKMMKHINMYFYKM</sequence>
<keyword evidence="2" id="KW-1185">Reference proteome</keyword>
<organism evidence="1 2">
    <name type="scientific">Inconstantimicrobium porci</name>
    <dbReference type="NCBI Taxonomy" id="2652291"/>
    <lineage>
        <taxon>Bacteria</taxon>
        <taxon>Bacillati</taxon>
        <taxon>Bacillota</taxon>
        <taxon>Clostridia</taxon>
        <taxon>Eubacteriales</taxon>
        <taxon>Clostridiaceae</taxon>
        <taxon>Inconstantimicrobium</taxon>
    </lineage>
</organism>
<proteinExistence type="predicted"/>
<name>A0A7X2MZK4_9CLOT</name>
<accession>A0A7X2MZK4</accession>
<evidence type="ECO:0000313" key="1">
    <source>
        <dbReference type="EMBL" id="MSR91991.1"/>
    </source>
</evidence>
<dbReference type="Proteomes" id="UP000460287">
    <property type="component" value="Unassembled WGS sequence"/>
</dbReference>
<gene>
    <name evidence="1" type="ORF">FYJ33_11450</name>
</gene>
<dbReference type="AlphaFoldDB" id="A0A7X2MZK4"/>
<reference evidence="1 2" key="1">
    <citation type="submission" date="2019-08" db="EMBL/GenBank/DDBJ databases">
        <title>In-depth cultivation of the pig gut microbiome towards novel bacterial diversity and tailored functional studies.</title>
        <authorList>
            <person name="Wylensek D."/>
            <person name="Hitch T.C.A."/>
            <person name="Clavel T."/>
        </authorList>
    </citation>
    <scope>NUCLEOTIDE SEQUENCE [LARGE SCALE GENOMIC DNA]</scope>
    <source>
        <strain evidence="1 2">WCA-383-APC-5B</strain>
    </source>
</reference>
<evidence type="ECO:0000313" key="2">
    <source>
        <dbReference type="Proteomes" id="UP000460287"/>
    </source>
</evidence>
<dbReference type="EMBL" id="VULX01000020">
    <property type="protein sequence ID" value="MSR91991.1"/>
    <property type="molecule type" value="Genomic_DNA"/>
</dbReference>
<protein>
    <submittedName>
        <fullName evidence="1">Uncharacterized protein</fullName>
    </submittedName>
</protein>
<comment type="caution">
    <text evidence="1">The sequence shown here is derived from an EMBL/GenBank/DDBJ whole genome shotgun (WGS) entry which is preliminary data.</text>
</comment>